<sequence length="163" mass="17682">MVLRYPYDEDTYKCTAIPALPGFAPRSPDVGATVPMAVGRKVLDDLPLWFCCHCMGIPLVCRCPQSIPAGEKEADLNRKRSWANLEISANLISTCSTDVDAAKLGGKARISILSFLLKLHSEAEKVLGFSFFVLTKYPDASLSRMALRTDLCGAVTAAGIPEM</sequence>
<comment type="caution">
    <text evidence="1">The sequence shown here is derived from an EMBL/GenBank/DDBJ whole genome shotgun (WGS) entry which is preliminary data.</text>
</comment>
<dbReference type="EMBL" id="LSRX01000462">
    <property type="protein sequence ID" value="OLP96564.1"/>
    <property type="molecule type" value="Genomic_DNA"/>
</dbReference>
<reference evidence="1 2" key="1">
    <citation type="submission" date="2016-02" db="EMBL/GenBank/DDBJ databases">
        <title>Genome analysis of coral dinoflagellate symbionts highlights evolutionary adaptations to a symbiotic lifestyle.</title>
        <authorList>
            <person name="Aranda M."/>
            <person name="Li Y."/>
            <person name="Liew Y.J."/>
            <person name="Baumgarten S."/>
            <person name="Simakov O."/>
            <person name="Wilson M."/>
            <person name="Piel J."/>
            <person name="Ashoor H."/>
            <person name="Bougouffa S."/>
            <person name="Bajic V.B."/>
            <person name="Ryu T."/>
            <person name="Ravasi T."/>
            <person name="Bayer T."/>
            <person name="Micklem G."/>
            <person name="Kim H."/>
            <person name="Bhak J."/>
            <person name="Lajeunesse T.C."/>
            <person name="Voolstra C.R."/>
        </authorList>
    </citation>
    <scope>NUCLEOTIDE SEQUENCE [LARGE SCALE GENOMIC DNA]</scope>
    <source>
        <strain evidence="1 2">CCMP2467</strain>
    </source>
</reference>
<proteinExistence type="predicted"/>
<protein>
    <submittedName>
        <fullName evidence="1">Uncharacterized protein</fullName>
    </submittedName>
</protein>
<accession>A0A1Q9DN05</accession>
<evidence type="ECO:0000313" key="2">
    <source>
        <dbReference type="Proteomes" id="UP000186817"/>
    </source>
</evidence>
<dbReference type="Proteomes" id="UP000186817">
    <property type="component" value="Unassembled WGS sequence"/>
</dbReference>
<evidence type="ECO:0000313" key="1">
    <source>
        <dbReference type="EMBL" id="OLP96564.1"/>
    </source>
</evidence>
<dbReference type="AlphaFoldDB" id="A0A1Q9DN05"/>
<gene>
    <name evidence="1" type="ORF">AK812_SmicGene21179</name>
</gene>
<name>A0A1Q9DN05_SYMMI</name>
<organism evidence="1 2">
    <name type="scientific">Symbiodinium microadriaticum</name>
    <name type="common">Dinoflagellate</name>
    <name type="synonym">Zooxanthella microadriatica</name>
    <dbReference type="NCBI Taxonomy" id="2951"/>
    <lineage>
        <taxon>Eukaryota</taxon>
        <taxon>Sar</taxon>
        <taxon>Alveolata</taxon>
        <taxon>Dinophyceae</taxon>
        <taxon>Suessiales</taxon>
        <taxon>Symbiodiniaceae</taxon>
        <taxon>Symbiodinium</taxon>
    </lineage>
</organism>
<keyword evidence="2" id="KW-1185">Reference proteome</keyword>